<dbReference type="RefSeq" id="WP_007403903.1">
    <property type="nucleotide sequence ID" value="NZ_BBJS01000021.1"/>
</dbReference>
<dbReference type="PROSITE" id="PS51318">
    <property type="entry name" value="TAT"/>
    <property type="match status" value="1"/>
</dbReference>
<dbReference type="AlphaFoldDB" id="A0A0C9NFP7"/>
<dbReference type="InterPro" id="IPR008274">
    <property type="entry name" value="AldOxase/xan_DH_MoCoBD1"/>
</dbReference>
<dbReference type="GeneID" id="78527228"/>
<dbReference type="SUPFAM" id="SSF56003">
    <property type="entry name" value="Molybdenum cofactor-binding domain"/>
    <property type="match status" value="2"/>
</dbReference>
<feature type="transmembrane region" description="Helical" evidence="1">
    <location>
        <begin position="7"/>
        <end position="25"/>
    </location>
</feature>
<dbReference type="InterPro" id="IPR012368">
    <property type="entry name" value="OxRdtase_Mopterin-bd_su_IorB"/>
</dbReference>
<dbReference type="PANTHER" id="PTHR47495">
    <property type="entry name" value="ALDEHYDE DEHYDROGENASE"/>
    <property type="match status" value="1"/>
</dbReference>
<evidence type="ECO:0000256" key="1">
    <source>
        <dbReference type="SAM" id="Phobius"/>
    </source>
</evidence>
<organism evidence="3 4">
    <name type="scientific">Sphingomonas paucimobilis NBRC 13935</name>
    <dbReference type="NCBI Taxonomy" id="1219050"/>
    <lineage>
        <taxon>Bacteria</taxon>
        <taxon>Pseudomonadati</taxon>
        <taxon>Pseudomonadota</taxon>
        <taxon>Alphaproteobacteria</taxon>
        <taxon>Sphingomonadales</taxon>
        <taxon>Sphingomonadaceae</taxon>
        <taxon>Sphingomonas</taxon>
    </lineage>
</organism>
<keyword evidence="1" id="KW-0812">Transmembrane</keyword>
<dbReference type="PIRSF" id="PIRSF036389">
    <property type="entry name" value="IOR_B"/>
    <property type="match status" value="1"/>
</dbReference>
<dbReference type="InterPro" id="IPR036856">
    <property type="entry name" value="Ald_Oxase/Xan_DH_a/b_sf"/>
</dbReference>
<proteinExistence type="predicted"/>
<evidence type="ECO:0000313" key="3">
    <source>
        <dbReference type="EMBL" id="GAN13568.1"/>
    </source>
</evidence>
<feature type="domain" description="Aldehyde oxidase/xanthine dehydrogenase a/b hammerhead" evidence="2">
    <location>
        <begin position="227"/>
        <end position="306"/>
    </location>
</feature>
<reference evidence="3 4" key="1">
    <citation type="submission" date="2014-08" db="EMBL/GenBank/DDBJ databases">
        <title>Whole genome shotgun sequence of Sphingomonas paucimobilis NBRC 13935.</title>
        <authorList>
            <person name="Hosoyama A."/>
            <person name="Hashimoto M."/>
            <person name="Hosoyama Y."/>
            <person name="Noguchi M."/>
            <person name="Uohara A."/>
            <person name="Ohji S."/>
            <person name="Katano-Makiyama Y."/>
            <person name="Ichikawa N."/>
            <person name="Kimura A."/>
            <person name="Yamazoe A."/>
            <person name="Fujita N."/>
        </authorList>
    </citation>
    <scope>NUCLEOTIDE SEQUENCE [LARGE SCALE GENOMIC DNA]</scope>
    <source>
        <strain evidence="3 4">NBRC 13935</strain>
    </source>
</reference>
<dbReference type="InterPro" id="IPR046867">
    <property type="entry name" value="AldOxase/xan_DH_MoCoBD2"/>
</dbReference>
<dbReference type="InterPro" id="IPR000674">
    <property type="entry name" value="Ald_Oxase/Xan_DH_a/b"/>
</dbReference>
<dbReference type="Pfam" id="PF02738">
    <property type="entry name" value="MoCoBD_1"/>
    <property type="match status" value="1"/>
</dbReference>
<dbReference type="SMART" id="SM01008">
    <property type="entry name" value="Ald_Xan_dh_C"/>
    <property type="match status" value="1"/>
</dbReference>
<dbReference type="SMR" id="A0A0C9NFP7"/>
<dbReference type="Gene3D" id="3.90.1170.50">
    <property type="entry name" value="Aldehyde oxidase/xanthine dehydrogenase, a/b hammerhead"/>
    <property type="match status" value="1"/>
</dbReference>
<dbReference type="SUPFAM" id="SSF54665">
    <property type="entry name" value="CO dehydrogenase molybdoprotein N-domain-like"/>
    <property type="match status" value="1"/>
</dbReference>
<evidence type="ECO:0000313" key="4">
    <source>
        <dbReference type="Proteomes" id="UP000032025"/>
    </source>
</evidence>
<dbReference type="Proteomes" id="UP000032025">
    <property type="component" value="Unassembled WGS sequence"/>
</dbReference>
<dbReference type="InterPro" id="IPR037165">
    <property type="entry name" value="AldOxase/xan_DH_Mopterin-bd_sf"/>
</dbReference>
<evidence type="ECO:0000259" key="2">
    <source>
        <dbReference type="SMART" id="SM01008"/>
    </source>
</evidence>
<dbReference type="Gene3D" id="3.30.365.10">
    <property type="entry name" value="Aldehyde oxidase/xanthine dehydrogenase, molybdopterin binding domain"/>
    <property type="match status" value="4"/>
</dbReference>
<dbReference type="PANTHER" id="PTHR47495:SF2">
    <property type="entry name" value="ALDEHYDE DEHYDROGENASE"/>
    <property type="match status" value="1"/>
</dbReference>
<keyword evidence="1" id="KW-1133">Transmembrane helix</keyword>
<protein>
    <submittedName>
        <fullName evidence="3">DNA, contig: SP621</fullName>
    </submittedName>
</protein>
<dbReference type="Pfam" id="PF20256">
    <property type="entry name" value="MoCoBD_2"/>
    <property type="match status" value="2"/>
</dbReference>
<gene>
    <name evidence="3" type="ORF">SP6_21_00230</name>
</gene>
<sequence>MKFNRRNILIGGGAGVGLLVAWNLWPRAYAPNLATEPGEQAFGAWLKIGRDGIVTVAVPQAEHGQGIATTLAQVVADELGADWRTVAVEPAPISPLYANPVAVDSLFEGAFGGLPEPLRDEWLKRDMVLLTAGSSSLRMFEEPARAAAATARALMAQAAARRWDVDWSLCEVRDGFIVQGNRRLRFAELAEAAAGETVPQPLPLGSGGAGKLAGRDLPRLDSPAKADGSANFTADIRLPDMVHVALRHAPLGQMRGLRIDRDAAMKVTGVVDVIEGDDWVAVAAASWWIAQKGLDALHAQAITDGPRPTSAGIAQGLKQALAEEGRLVLSHGDVAEGLAGGGLISADYRVGVGVHAAIEPRAAVAAWREDGLELWAPTLAPARAQAVAARAAGMAVDRVVVHPMPIGGGFGIGLEMEAVAQVAMIAAKLKRPVNLQWSRADDLRRDAFRAPALARMTARLEGGRITGWRSRIATSSTGSALAERLLPSGLTRFGMTGDRHGDPYAMGGAVPAYAIPALAVHHHPAELPLPTGHVRGGAHVANCFFTESFIDELAAQAGADRLNWRLGMLRDEPRLAQCLSTAASLGGWEGGGAGSGQGLAAHRFRGSHVAVLAEAHREAGGRPVVDRLVAAVDCGRIVNPDIVRQQIEGGLIFGLANLFGAATGFTRGEADADRLAKLHLPRLADMPDITVELIASDEAPGGVSELAVPPVAPAIANALATLGDASRIRSLPMEFPA</sequence>
<keyword evidence="4" id="KW-1185">Reference proteome</keyword>
<keyword evidence="1" id="KW-0472">Membrane</keyword>
<dbReference type="InterPro" id="IPR006311">
    <property type="entry name" value="TAT_signal"/>
</dbReference>
<dbReference type="GO" id="GO:0016491">
    <property type="term" value="F:oxidoreductase activity"/>
    <property type="evidence" value="ECO:0007669"/>
    <property type="project" value="InterPro"/>
</dbReference>
<dbReference type="EMBL" id="BBJS01000021">
    <property type="protein sequence ID" value="GAN13568.1"/>
    <property type="molecule type" value="Genomic_DNA"/>
</dbReference>
<dbReference type="InterPro" id="IPR052516">
    <property type="entry name" value="N-heterocyclic_Hydroxylase"/>
</dbReference>
<accession>A0A0C9NFP7</accession>
<name>A0A0C9NFP7_SPHPI</name>
<comment type="caution">
    <text evidence="3">The sequence shown here is derived from an EMBL/GenBank/DDBJ whole genome shotgun (WGS) entry which is preliminary data.</text>
</comment>